<dbReference type="Pfam" id="PF02949">
    <property type="entry name" value="7tm_6"/>
    <property type="match status" value="1"/>
</dbReference>
<evidence type="ECO:0000256" key="5">
    <source>
        <dbReference type="ARBA" id="ARBA00022725"/>
    </source>
</evidence>
<proteinExistence type="evidence at transcript level"/>
<protein>
    <recommendedName>
        <fullName evidence="10">Odorant receptor</fullName>
    </recommendedName>
</protein>
<keyword evidence="8 10" id="KW-0675">Receptor</keyword>
<sequence length="420" mass="48426">MGHVKKFWKKLTHTKALDQCSGKLEMIFFESVYRITYLAGLSSHDHDVLYLLYSNMVKLTIILLVCGEVWYSFSDASGLDEIAASINSTVIQFITIYRYKNMLNHKNIYNKLATAMKSPYFDVSTKKREELVNYWARQNQKYLKLLLTLGNCTLIAWYIYPLVDELDYNLIIGIRLPFKYNTPHRYPLAYMLVVVAFAYISHFVMVTDLIMQAHLMHLLCQFTVLADCFENILIDCQNGLENIHRDELIYNKKFCAKYMRRLGNLVEQHKLILRNTMNLRDTLSGPMLGQLAASATLICFVGFQTVTTITESIAKCLMSFLFLGYNAFELYMLCRWSEEITIQSKNVGEAIYYSGWEFGVSLLPGVRSTIIFVMARASKPLVLTAGGMYNLSLTSYTTLVKTSYSALTVLLRFRHDYAFK</sequence>
<feature type="transmembrane region" description="Helical" evidence="10">
    <location>
        <begin position="188"/>
        <end position="211"/>
    </location>
</feature>
<comment type="caution">
    <text evidence="10">Lacks conserved residue(s) required for the propagation of feature annotation.</text>
</comment>
<evidence type="ECO:0000256" key="6">
    <source>
        <dbReference type="ARBA" id="ARBA00022989"/>
    </source>
</evidence>
<evidence type="ECO:0000313" key="11">
    <source>
        <dbReference type="EMBL" id="AII01072.1"/>
    </source>
</evidence>
<keyword evidence="6 10" id="KW-1133">Transmembrane helix</keyword>
<keyword evidence="5 10" id="KW-0552">Olfaction</keyword>
<dbReference type="PANTHER" id="PTHR21137:SF35">
    <property type="entry name" value="ODORANT RECEPTOR 19A-RELATED"/>
    <property type="match status" value="1"/>
</dbReference>
<keyword evidence="4 10" id="KW-0812">Transmembrane</keyword>
<dbReference type="InterPro" id="IPR004117">
    <property type="entry name" value="7tm6_olfct_rcpt"/>
</dbReference>
<reference evidence="11" key="1">
    <citation type="journal article" date="2014" name="Insect Biochem. Mol. Biol.">
        <title>Antennal transcriptome analysis and comparison of olfactory genes in two sympatric defoliators, Dendrolimus houi and Dendrolimus kikuchii (Lepidoptera: Lasiocampidae).</title>
        <authorList>
            <person name="Zhang S."/>
            <person name="Zhang Z."/>
            <person name="Wang H."/>
            <person name="Kong X."/>
        </authorList>
    </citation>
    <scope>NUCLEOTIDE SEQUENCE</scope>
</reference>
<keyword evidence="7 10" id="KW-0472">Membrane</keyword>
<evidence type="ECO:0000256" key="4">
    <source>
        <dbReference type="ARBA" id="ARBA00022692"/>
    </source>
</evidence>
<gene>
    <name evidence="11" type="primary">OR28</name>
</gene>
<dbReference type="EMBL" id="KF487674">
    <property type="protein sequence ID" value="AII01072.1"/>
    <property type="molecule type" value="mRNA"/>
</dbReference>
<evidence type="ECO:0000256" key="9">
    <source>
        <dbReference type="ARBA" id="ARBA00023224"/>
    </source>
</evidence>
<keyword evidence="2" id="KW-1003">Cell membrane</keyword>
<accession>A0A076E7K4</accession>
<name>A0A076E7K4_9NEOP</name>
<dbReference type="GO" id="GO:0005549">
    <property type="term" value="F:odorant binding"/>
    <property type="evidence" value="ECO:0007669"/>
    <property type="project" value="InterPro"/>
</dbReference>
<dbReference type="GO" id="GO:0004984">
    <property type="term" value="F:olfactory receptor activity"/>
    <property type="evidence" value="ECO:0007669"/>
    <property type="project" value="InterPro"/>
</dbReference>
<evidence type="ECO:0000256" key="7">
    <source>
        <dbReference type="ARBA" id="ARBA00023136"/>
    </source>
</evidence>
<comment type="subcellular location">
    <subcellularLocation>
        <location evidence="1 10">Cell membrane</location>
        <topology evidence="1 10">Multi-pass membrane protein</topology>
    </subcellularLocation>
</comment>
<evidence type="ECO:0000256" key="2">
    <source>
        <dbReference type="ARBA" id="ARBA00022475"/>
    </source>
</evidence>
<dbReference type="GO" id="GO:0007165">
    <property type="term" value="P:signal transduction"/>
    <property type="evidence" value="ECO:0007669"/>
    <property type="project" value="UniProtKB-KW"/>
</dbReference>
<feature type="transmembrane region" description="Helical" evidence="10">
    <location>
        <begin position="142"/>
        <end position="160"/>
    </location>
</feature>
<keyword evidence="9 10" id="KW-0807">Transducer</keyword>
<dbReference type="PANTHER" id="PTHR21137">
    <property type="entry name" value="ODORANT RECEPTOR"/>
    <property type="match status" value="1"/>
</dbReference>
<evidence type="ECO:0000256" key="10">
    <source>
        <dbReference type="RuleBase" id="RU351113"/>
    </source>
</evidence>
<organism evidence="11">
    <name type="scientific">Dendrolimus houi</name>
    <dbReference type="NCBI Taxonomy" id="765132"/>
    <lineage>
        <taxon>Eukaryota</taxon>
        <taxon>Metazoa</taxon>
        <taxon>Ecdysozoa</taxon>
        <taxon>Arthropoda</taxon>
        <taxon>Hexapoda</taxon>
        <taxon>Insecta</taxon>
        <taxon>Pterygota</taxon>
        <taxon>Neoptera</taxon>
        <taxon>Endopterygota</taxon>
        <taxon>Lepidoptera</taxon>
        <taxon>Glossata</taxon>
        <taxon>Ditrysia</taxon>
        <taxon>Bombycoidea</taxon>
        <taxon>Lasiocampidae</taxon>
        <taxon>Dendrolimus</taxon>
    </lineage>
</organism>
<evidence type="ECO:0000256" key="3">
    <source>
        <dbReference type="ARBA" id="ARBA00022606"/>
    </source>
</evidence>
<keyword evidence="3 10" id="KW-0716">Sensory transduction</keyword>
<comment type="similarity">
    <text evidence="10">Belongs to the insect chemoreceptor superfamily. Heteromeric odorant receptor channel (TC 1.A.69) family.</text>
</comment>
<dbReference type="GO" id="GO:0005886">
    <property type="term" value="C:plasma membrane"/>
    <property type="evidence" value="ECO:0007669"/>
    <property type="project" value="UniProtKB-SubCell"/>
</dbReference>
<dbReference type="AlphaFoldDB" id="A0A076E7K4"/>
<evidence type="ECO:0000256" key="8">
    <source>
        <dbReference type="ARBA" id="ARBA00023170"/>
    </source>
</evidence>
<evidence type="ECO:0000256" key="1">
    <source>
        <dbReference type="ARBA" id="ARBA00004651"/>
    </source>
</evidence>